<evidence type="ECO:0000313" key="6">
    <source>
        <dbReference type="Proteomes" id="UP000320776"/>
    </source>
</evidence>
<dbReference type="AlphaFoldDB" id="A0A517DQ81"/>
<dbReference type="OrthoDB" id="34294at2"/>
<evidence type="ECO:0000256" key="3">
    <source>
        <dbReference type="ARBA" id="ARBA00023163"/>
    </source>
</evidence>
<keyword evidence="6" id="KW-1185">Reference proteome</keyword>
<dbReference type="InterPro" id="IPR000485">
    <property type="entry name" value="AsnC-type_HTH_dom"/>
</dbReference>
<evidence type="ECO:0000256" key="2">
    <source>
        <dbReference type="ARBA" id="ARBA00023125"/>
    </source>
</evidence>
<proteinExistence type="predicted"/>
<sequence length="152" mass="16715">MNDHDLKIIQRLMNQARTTWADLGALLGLSAPAAADRVRKLEEMGVIKGYTALIDPEAVGYGLAALIAVTLDRSGQKPEFLQMVHTVPEIQECHHIAGAEDYILKVRCTSTRDLERLISEEIKSLPGIRTRTTVILSTIKETPVLPVAFVKG</sequence>
<dbReference type="PANTHER" id="PTHR30154">
    <property type="entry name" value="LEUCINE-RESPONSIVE REGULATORY PROTEIN"/>
    <property type="match status" value="1"/>
</dbReference>
<dbReference type="Pfam" id="PF13412">
    <property type="entry name" value="HTH_24"/>
    <property type="match status" value="1"/>
</dbReference>
<dbReference type="InterPro" id="IPR011008">
    <property type="entry name" value="Dimeric_a/b-barrel"/>
</dbReference>
<dbReference type="InterPro" id="IPR036388">
    <property type="entry name" value="WH-like_DNA-bd_sf"/>
</dbReference>
<dbReference type="PROSITE" id="PS50956">
    <property type="entry name" value="HTH_ASNC_2"/>
    <property type="match status" value="1"/>
</dbReference>
<dbReference type="PANTHER" id="PTHR30154:SF53">
    <property type="entry name" value="HTH-TYPE TRANSCRIPTIONAL REGULATOR LRPC"/>
    <property type="match status" value="1"/>
</dbReference>
<dbReference type="Pfam" id="PF01037">
    <property type="entry name" value="AsnC_trans_reg"/>
    <property type="match status" value="1"/>
</dbReference>
<dbReference type="KEGG" id="sted:SPTER_07110"/>
<dbReference type="InterPro" id="IPR019885">
    <property type="entry name" value="Tscrpt_reg_HTH_AsnC-type_CS"/>
</dbReference>
<dbReference type="GO" id="GO:0043565">
    <property type="term" value="F:sequence-specific DNA binding"/>
    <property type="evidence" value="ECO:0007669"/>
    <property type="project" value="InterPro"/>
</dbReference>
<dbReference type="EMBL" id="CP036259">
    <property type="protein sequence ID" value="QDR79436.1"/>
    <property type="molecule type" value="Genomic_DNA"/>
</dbReference>
<organism evidence="5 6">
    <name type="scientific">Sporomusa termitida</name>
    <dbReference type="NCBI Taxonomy" id="2377"/>
    <lineage>
        <taxon>Bacteria</taxon>
        <taxon>Bacillati</taxon>
        <taxon>Bacillota</taxon>
        <taxon>Negativicutes</taxon>
        <taxon>Selenomonadales</taxon>
        <taxon>Sporomusaceae</taxon>
        <taxon>Sporomusa</taxon>
    </lineage>
</organism>
<dbReference type="PRINTS" id="PR00033">
    <property type="entry name" value="HTHASNC"/>
</dbReference>
<dbReference type="SMART" id="SM00344">
    <property type="entry name" value="HTH_ASNC"/>
    <property type="match status" value="1"/>
</dbReference>
<evidence type="ECO:0000313" key="5">
    <source>
        <dbReference type="EMBL" id="QDR79436.1"/>
    </source>
</evidence>
<name>A0A517DQ81_9FIRM</name>
<gene>
    <name evidence="5" type="primary">lrp</name>
    <name evidence="5" type="ORF">SPTER_07110</name>
</gene>
<dbReference type="Gene3D" id="1.10.10.10">
    <property type="entry name" value="Winged helix-like DNA-binding domain superfamily/Winged helix DNA-binding domain"/>
    <property type="match status" value="1"/>
</dbReference>
<evidence type="ECO:0000259" key="4">
    <source>
        <dbReference type="PROSITE" id="PS50956"/>
    </source>
</evidence>
<dbReference type="InterPro" id="IPR019888">
    <property type="entry name" value="Tscrpt_reg_AsnC-like"/>
</dbReference>
<keyword evidence="1" id="KW-0805">Transcription regulation</keyword>
<dbReference type="RefSeq" id="WP_144349083.1">
    <property type="nucleotide sequence ID" value="NZ_CP036259.1"/>
</dbReference>
<feature type="domain" description="HTH asnC-type" evidence="4">
    <location>
        <begin position="1"/>
        <end position="62"/>
    </location>
</feature>
<dbReference type="GO" id="GO:0005829">
    <property type="term" value="C:cytosol"/>
    <property type="evidence" value="ECO:0007669"/>
    <property type="project" value="TreeGrafter"/>
</dbReference>
<dbReference type="PROSITE" id="PS00519">
    <property type="entry name" value="HTH_ASNC_1"/>
    <property type="match status" value="1"/>
</dbReference>
<dbReference type="SUPFAM" id="SSF46785">
    <property type="entry name" value="Winged helix' DNA-binding domain"/>
    <property type="match status" value="1"/>
</dbReference>
<dbReference type="InterPro" id="IPR036390">
    <property type="entry name" value="WH_DNA-bd_sf"/>
</dbReference>
<dbReference type="GO" id="GO:0043200">
    <property type="term" value="P:response to amino acid"/>
    <property type="evidence" value="ECO:0007669"/>
    <property type="project" value="TreeGrafter"/>
</dbReference>
<keyword evidence="2" id="KW-0238">DNA-binding</keyword>
<dbReference type="Proteomes" id="UP000320776">
    <property type="component" value="Chromosome"/>
</dbReference>
<dbReference type="CDD" id="cd00090">
    <property type="entry name" value="HTH_ARSR"/>
    <property type="match status" value="1"/>
</dbReference>
<reference evidence="5 6" key="1">
    <citation type="submission" date="2019-02" db="EMBL/GenBank/DDBJ databases">
        <title>Closed genome of Sporomusa termitida DSM 4440.</title>
        <authorList>
            <person name="Poehlein A."/>
            <person name="Daniel R."/>
        </authorList>
    </citation>
    <scope>NUCLEOTIDE SEQUENCE [LARGE SCALE GENOMIC DNA]</scope>
    <source>
        <strain evidence="5 6">DSM 4440</strain>
    </source>
</reference>
<protein>
    <submittedName>
        <fullName evidence="5">Leucine-responsive regulatory protein</fullName>
    </submittedName>
</protein>
<accession>A0A517DQ81</accession>
<dbReference type="SUPFAM" id="SSF54909">
    <property type="entry name" value="Dimeric alpha+beta barrel"/>
    <property type="match status" value="1"/>
</dbReference>
<evidence type="ECO:0000256" key="1">
    <source>
        <dbReference type="ARBA" id="ARBA00023015"/>
    </source>
</evidence>
<dbReference type="Gene3D" id="3.30.70.920">
    <property type="match status" value="1"/>
</dbReference>
<dbReference type="InterPro" id="IPR019887">
    <property type="entry name" value="Tscrpt_reg_AsnC/Lrp_C"/>
</dbReference>
<keyword evidence="3" id="KW-0804">Transcription</keyword>
<dbReference type="InterPro" id="IPR011991">
    <property type="entry name" value="ArsR-like_HTH"/>
</dbReference>